<reference evidence="1 2" key="1">
    <citation type="journal article" date="2015" name="Nature">
        <title>rRNA introns, odd ribosomes, and small enigmatic genomes across a large radiation of phyla.</title>
        <authorList>
            <person name="Brown C.T."/>
            <person name="Hug L.A."/>
            <person name="Thomas B.C."/>
            <person name="Sharon I."/>
            <person name="Castelle C.J."/>
            <person name="Singh A."/>
            <person name="Wilkins M.J."/>
            <person name="Williams K.H."/>
            <person name="Banfield J.F."/>
        </authorList>
    </citation>
    <scope>NUCLEOTIDE SEQUENCE [LARGE SCALE GENOMIC DNA]</scope>
</reference>
<comment type="caution">
    <text evidence="1">The sequence shown here is derived from an EMBL/GenBank/DDBJ whole genome shotgun (WGS) entry which is preliminary data.</text>
</comment>
<organism evidence="1 2">
    <name type="scientific">Candidatus Magasanikbacteria bacterium GW2011_GWA2_50_22</name>
    <dbReference type="NCBI Taxonomy" id="1619043"/>
    <lineage>
        <taxon>Bacteria</taxon>
        <taxon>Candidatus Magasanikiibacteriota</taxon>
    </lineage>
</organism>
<evidence type="ECO:0000313" key="2">
    <source>
        <dbReference type="Proteomes" id="UP000033982"/>
    </source>
</evidence>
<gene>
    <name evidence="1" type="ORF">UY58_C0009G0005</name>
</gene>
<evidence type="ECO:0000313" key="1">
    <source>
        <dbReference type="EMBL" id="KKW17201.1"/>
    </source>
</evidence>
<sequence length="84" mass="9512">MSSLSARRHLLYYLYMAGHRPPLPAKLPKRLYRFFWNTAAAKVSPRTHPDYVINRLLDKGDLAADAYLAGGSALSFRLARKHLG</sequence>
<protein>
    <submittedName>
        <fullName evidence="1">Uncharacterized protein</fullName>
    </submittedName>
</protein>
<dbReference type="Proteomes" id="UP000033982">
    <property type="component" value="Unassembled WGS sequence"/>
</dbReference>
<name>A0A0G1WEI6_9BACT</name>
<dbReference type="EMBL" id="LCQN01000009">
    <property type="protein sequence ID" value="KKW17201.1"/>
    <property type="molecule type" value="Genomic_DNA"/>
</dbReference>
<proteinExistence type="predicted"/>
<dbReference type="AlphaFoldDB" id="A0A0G1WEI6"/>
<accession>A0A0G1WEI6</accession>